<sequence length="106" mass="11993">MALANAQHIKAIPDRKTDMMDYQRIVELLRHGLVRGSYVLSPVIRDLRDLTEHVEPLLHAQRRWTSSGPGPISYQSLGSREEVYRSASSTDRDGSGNPFDMDQRTA</sequence>
<reference evidence="2" key="1">
    <citation type="submission" date="2023-08" db="EMBL/GenBank/DDBJ databases">
        <authorList>
            <person name="Messyasz A."/>
            <person name="Mannisto M.K."/>
            <person name="Kerkhof L.J."/>
            <person name="Haggblom M."/>
        </authorList>
    </citation>
    <scope>NUCLEOTIDE SEQUENCE</scope>
    <source>
        <strain evidence="2">X5P6</strain>
    </source>
</reference>
<organism evidence="2">
    <name type="scientific">Tunturiibacter psychrotolerans</name>
    <dbReference type="NCBI Taxonomy" id="3069686"/>
    <lineage>
        <taxon>Bacteria</taxon>
        <taxon>Pseudomonadati</taxon>
        <taxon>Acidobacteriota</taxon>
        <taxon>Terriglobia</taxon>
        <taxon>Terriglobales</taxon>
        <taxon>Acidobacteriaceae</taxon>
        <taxon>Tunturiibacter</taxon>
    </lineage>
</organism>
<evidence type="ECO:0000256" key="1">
    <source>
        <dbReference type="SAM" id="MobiDB-lite"/>
    </source>
</evidence>
<feature type="compositionally biased region" description="Polar residues" evidence="1">
    <location>
        <begin position="63"/>
        <end position="78"/>
    </location>
</feature>
<name>A0AAU7ZWF8_9BACT</name>
<reference evidence="2" key="2">
    <citation type="journal article" date="2024" name="Environ. Microbiol.">
        <title>Genome analysis and description of Tunturibacter gen. nov. expands the diversity of Terriglobia in tundra soils.</title>
        <authorList>
            <person name="Messyasz A."/>
            <person name="Mannisto M.K."/>
            <person name="Kerkhof L.J."/>
            <person name="Haggblom M.M."/>
        </authorList>
    </citation>
    <scope>NUCLEOTIDE SEQUENCE</scope>
    <source>
        <strain evidence="2">X5P6</strain>
    </source>
</reference>
<dbReference type="KEGG" id="tpsc:RBB77_10170"/>
<accession>A0AAU7ZWF8</accession>
<protein>
    <recommendedName>
        <fullName evidence="3">Transposase</fullName>
    </recommendedName>
</protein>
<proteinExistence type="predicted"/>
<dbReference type="EMBL" id="CP132942">
    <property type="protein sequence ID" value="XCB35237.1"/>
    <property type="molecule type" value="Genomic_DNA"/>
</dbReference>
<evidence type="ECO:0000313" key="2">
    <source>
        <dbReference type="EMBL" id="XCB35237.1"/>
    </source>
</evidence>
<evidence type="ECO:0008006" key="3">
    <source>
        <dbReference type="Google" id="ProtNLM"/>
    </source>
</evidence>
<dbReference type="AlphaFoldDB" id="A0AAU7ZWF8"/>
<feature type="region of interest" description="Disordered" evidence="1">
    <location>
        <begin position="61"/>
        <end position="106"/>
    </location>
</feature>
<feature type="compositionally biased region" description="Basic and acidic residues" evidence="1">
    <location>
        <begin position="79"/>
        <end position="94"/>
    </location>
</feature>
<gene>
    <name evidence="2" type="ORF">RBB77_10170</name>
</gene>
<dbReference type="RefSeq" id="WP_353067091.1">
    <property type="nucleotide sequence ID" value="NZ_CP132942.1"/>
</dbReference>